<proteinExistence type="predicted"/>
<gene>
    <name evidence="2" type="ORF">Ocin01_14989</name>
</gene>
<protein>
    <submittedName>
        <fullName evidence="2">Uncharacterized protein</fullName>
    </submittedName>
</protein>
<dbReference type="AlphaFoldDB" id="A0A1D2MFF2"/>
<evidence type="ECO:0000256" key="1">
    <source>
        <dbReference type="SAM" id="MobiDB-lite"/>
    </source>
</evidence>
<reference evidence="2 3" key="1">
    <citation type="journal article" date="2016" name="Genome Biol. Evol.">
        <title>Gene Family Evolution Reflects Adaptation to Soil Environmental Stressors in the Genome of the Collembolan Orchesella cincta.</title>
        <authorList>
            <person name="Faddeeva-Vakhrusheva A."/>
            <person name="Derks M.F."/>
            <person name="Anvar S.Y."/>
            <person name="Agamennone V."/>
            <person name="Suring W."/>
            <person name="Smit S."/>
            <person name="van Straalen N.M."/>
            <person name="Roelofs D."/>
        </authorList>
    </citation>
    <scope>NUCLEOTIDE SEQUENCE [LARGE SCALE GENOMIC DNA]</scope>
    <source>
        <tissue evidence="2">Mixed pool</tissue>
    </source>
</reference>
<evidence type="ECO:0000313" key="3">
    <source>
        <dbReference type="Proteomes" id="UP000094527"/>
    </source>
</evidence>
<feature type="region of interest" description="Disordered" evidence="1">
    <location>
        <begin position="1"/>
        <end position="88"/>
    </location>
</feature>
<dbReference type="EMBL" id="LJIJ01001450">
    <property type="protein sequence ID" value="ODM91693.1"/>
    <property type="molecule type" value="Genomic_DNA"/>
</dbReference>
<keyword evidence="3" id="KW-1185">Reference proteome</keyword>
<accession>A0A1D2MFF2</accession>
<dbReference type="Proteomes" id="UP000094527">
    <property type="component" value="Unassembled WGS sequence"/>
</dbReference>
<feature type="compositionally biased region" description="Low complexity" evidence="1">
    <location>
        <begin position="68"/>
        <end position="88"/>
    </location>
</feature>
<feature type="compositionally biased region" description="Low complexity" evidence="1">
    <location>
        <begin position="7"/>
        <end position="31"/>
    </location>
</feature>
<organism evidence="2 3">
    <name type="scientific">Orchesella cincta</name>
    <name type="common">Springtail</name>
    <name type="synonym">Podura cincta</name>
    <dbReference type="NCBI Taxonomy" id="48709"/>
    <lineage>
        <taxon>Eukaryota</taxon>
        <taxon>Metazoa</taxon>
        <taxon>Ecdysozoa</taxon>
        <taxon>Arthropoda</taxon>
        <taxon>Hexapoda</taxon>
        <taxon>Collembola</taxon>
        <taxon>Entomobryomorpha</taxon>
        <taxon>Entomobryoidea</taxon>
        <taxon>Orchesellidae</taxon>
        <taxon>Orchesellinae</taxon>
        <taxon>Orchesella</taxon>
    </lineage>
</organism>
<comment type="caution">
    <text evidence="2">The sequence shown here is derived from an EMBL/GenBank/DDBJ whole genome shotgun (WGS) entry which is preliminary data.</text>
</comment>
<feature type="compositionally biased region" description="Polar residues" evidence="1">
    <location>
        <begin position="32"/>
        <end position="43"/>
    </location>
</feature>
<sequence>MTWLSNGQAGAGAVATTTISTPNSSTDTNSSVENIINSSQNLLPSRDQETTPSVPSGSPLISKKSNGASSSASSSTSTTTSSCCSPPL</sequence>
<evidence type="ECO:0000313" key="2">
    <source>
        <dbReference type="EMBL" id="ODM91693.1"/>
    </source>
</evidence>
<name>A0A1D2MFF2_ORCCI</name>